<evidence type="ECO:0000256" key="7">
    <source>
        <dbReference type="RuleBase" id="RU361156"/>
    </source>
</evidence>
<keyword evidence="3 7" id="KW-0645">Protease</keyword>
<evidence type="ECO:0000313" key="9">
    <source>
        <dbReference type="Proteomes" id="UP000290189"/>
    </source>
</evidence>
<dbReference type="PRINTS" id="PR00724">
    <property type="entry name" value="CRBOXYPTASEC"/>
</dbReference>
<protein>
    <recommendedName>
        <fullName evidence="7">Carboxypeptidase</fullName>
        <ecNumber evidence="7">3.4.16.-</ecNumber>
    </recommendedName>
</protein>
<organism evidence="8 9">
    <name type="scientific">Plasmodiophora brassicae</name>
    <name type="common">Clubroot disease agent</name>
    <dbReference type="NCBI Taxonomy" id="37360"/>
    <lineage>
        <taxon>Eukaryota</taxon>
        <taxon>Sar</taxon>
        <taxon>Rhizaria</taxon>
        <taxon>Endomyxa</taxon>
        <taxon>Phytomyxea</taxon>
        <taxon>Plasmodiophorida</taxon>
        <taxon>Plasmodiophoridae</taxon>
        <taxon>Plasmodiophora</taxon>
    </lineage>
</organism>
<dbReference type="InterPro" id="IPR029058">
    <property type="entry name" value="AB_hydrolase_fold"/>
</dbReference>
<keyword evidence="4 7" id="KW-0732">Signal</keyword>
<feature type="chain" id="PRO_5017854474" description="Carboxypeptidase" evidence="7">
    <location>
        <begin position="21"/>
        <end position="460"/>
    </location>
</feature>
<dbReference type="EC" id="3.4.16.-" evidence="7"/>
<evidence type="ECO:0000256" key="1">
    <source>
        <dbReference type="ARBA" id="ARBA00009431"/>
    </source>
</evidence>
<name>A0A3P3Y0Y9_PLABS</name>
<keyword evidence="5 7" id="KW-0378">Hydrolase</keyword>
<evidence type="ECO:0000256" key="5">
    <source>
        <dbReference type="ARBA" id="ARBA00022801"/>
    </source>
</evidence>
<gene>
    <name evidence="8" type="ORF">PLBR_LOCUS1076</name>
</gene>
<evidence type="ECO:0000256" key="6">
    <source>
        <dbReference type="ARBA" id="ARBA00023180"/>
    </source>
</evidence>
<evidence type="ECO:0000313" key="8">
    <source>
        <dbReference type="EMBL" id="SPQ93861.1"/>
    </source>
</evidence>
<accession>A0A3P3Y0Y9</accession>
<dbReference type="PROSITE" id="PS00560">
    <property type="entry name" value="CARBOXYPEPT_SER_HIS"/>
    <property type="match status" value="1"/>
</dbReference>
<evidence type="ECO:0000256" key="2">
    <source>
        <dbReference type="ARBA" id="ARBA00022645"/>
    </source>
</evidence>
<dbReference type="InterPro" id="IPR033124">
    <property type="entry name" value="Ser_caboxypep_his_AS"/>
</dbReference>
<keyword evidence="8" id="KW-0496">Mitochondrion</keyword>
<dbReference type="PROSITE" id="PS00131">
    <property type="entry name" value="CARBOXYPEPT_SER_SER"/>
    <property type="match status" value="1"/>
</dbReference>
<dbReference type="Gene3D" id="3.40.50.1820">
    <property type="entry name" value="alpha/beta hydrolase"/>
    <property type="match status" value="1"/>
</dbReference>
<dbReference type="InterPro" id="IPR018202">
    <property type="entry name" value="Ser_caboxypep_ser_AS"/>
</dbReference>
<comment type="similarity">
    <text evidence="1 7">Belongs to the peptidase S10 family.</text>
</comment>
<keyword evidence="2 7" id="KW-0121">Carboxypeptidase</keyword>
<evidence type="ECO:0000256" key="3">
    <source>
        <dbReference type="ARBA" id="ARBA00022670"/>
    </source>
</evidence>
<dbReference type="SUPFAM" id="SSF53474">
    <property type="entry name" value="alpha/beta-Hydrolases"/>
    <property type="match status" value="1"/>
</dbReference>
<dbReference type="GO" id="GO:0006508">
    <property type="term" value="P:proteolysis"/>
    <property type="evidence" value="ECO:0007669"/>
    <property type="project" value="UniProtKB-KW"/>
</dbReference>
<keyword evidence="6" id="KW-0325">Glycoprotein</keyword>
<dbReference type="InterPro" id="IPR001563">
    <property type="entry name" value="Peptidase_S10"/>
</dbReference>
<dbReference type="GO" id="GO:0004185">
    <property type="term" value="F:serine-type carboxypeptidase activity"/>
    <property type="evidence" value="ECO:0007669"/>
    <property type="project" value="UniProtKB-UniRule"/>
</dbReference>
<dbReference type="AlphaFoldDB" id="A0A3P3Y0Y9"/>
<dbReference type="Proteomes" id="UP000290189">
    <property type="component" value="Unassembled WGS sequence"/>
</dbReference>
<dbReference type="PANTHER" id="PTHR11802">
    <property type="entry name" value="SERINE PROTEASE FAMILY S10 SERINE CARBOXYPEPTIDASE"/>
    <property type="match status" value="1"/>
</dbReference>
<geneLocation type="mitochondrion" evidence="8"/>
<dbReference type="PANTHER" id="PTHR11802:SF3">
    <property type="entry name" value="RETINOID-INDUCIBLE SERINE CARBOXYPEPTIDASE"/>
    <property type="match status" value="1"/>
</dbReference>
<feature type="signal peptide" evidence="7">
    <location>
        <begin position="1"/>
        <end position="20"/>
    </location>
</feature>
<reference evidence="8 9" key="1">
    <citation type="submission" date="2018-03" db="EMBL/GenBank/DDBJ databases">
        <authorList>
            <person name="Fogelqvist J."/>
        </authorList>
    </citation>
    <scope>NUCLEOTIDE SEQUENCE [LARGE SCALE GENOMIC DNA]</scope>
</reference>
<proteinExistence type="inferred from homology"/>
<evidence type="ECO:0000256" key="4">
    <source>
        <dbReference type="ARBA" id="ARBA00022729"/>
    </source>
</evidence>
<dbReference type="Pfam" id="PF00450">
    <property type="entry name" value="Peptidase_S10"/>
    <property type="match status" value="1"/>
</dbReference>
<sequence length="460" mass="51936">MRSPVLLLAIVVLAVSWASARRHRRRDRAPGHGWVPGNGPAEIAGQRSGYVDVSDGAHMFYWMFESRRRPESDPLILWLTGGPGCASEFAVFYELGPYRFREGSDDDYGAVEINEFAWNAVSNLLFVDQPRSTGFSWVDNDSVDRYADGERSIADDLYEFLLGFLVAYPEFAERDLYIAGESYAGHYIPVFAARILAGNADDAMPTIALQGVAIGNPWISPRRQFESLLPFATAHDLVRDDRTTRDQMAYLSKACADLLTTEGRTQESLLTCRTLERELVHDPMVRSRAFNYYDVRLDCLDGHPQCYDFTKLGKLMEDPETRRQLGVRQRSTPWQTCSEDVKEHLGLDTLLHCDVFLPRLLDSGVRVMIYTGVYDMLCNHIGTDAWAHQMQWPGQDAFGSRPWSGWYVGGDLAGRFKQHSGLTLVEVYDAGHMVPMDQPRHALDMISAFIGDGRLRSSLQ</sequence>
<dbReference type="EMBL" id="OVEO01000002">
    <property type="protein sequence ID" value="SPQ93861.1"/>
    <property type="molecule type" value="Genomic_DNA"/>
</dbReference>